<organism evidence="2 3">
    <name type="scientific">Oryza rufipogon</name>
    <name type="common">Brownbeard rice</name>
    <name type="synonym">Asian wild rice</name>
    <dbReference type="NCBI Taxonomy" id="4529"/>
    <lineage>
        <taxon>Eukaryota</taxon>
        <taxon>Viridiplantae</taxon>
        <taxon>Streptophyta</taxon>
        <taxon>Embryophyta</taxon>
        <taxon>Tracheophyta</taxon>
        <taxon>Spermatophyta</taxon>
        <taxon>Magnoliopsida</taxon>
        <taxon>Liliopsida</taxon>
        <taxon>Poales</taxon>
        <taxon>Poaceae</taxon>
        <taxon>BOP clade</taxon>
        <taxon>Oryzoideae</taxon>
        <taxon>Oryzeae</taxon>
        <taxon>Oryzinae</taxon>
        <taxon>Oryza</taxon>
    </lineage>
</organism>
<feature type="region of interest" description="Disordered" evidence="1">
    <location>
        <begin position="1"/>
        <end position="98"/>
    </location>
</feature>
<keyword evidence="3" id="KW-1185">Reference proteome</keyword>
<name>A0A0E0NWZ3_ORYRU</name>
<dbReference type="AlphaFoldDB" id="A0A0E0NWZ3"/>
<protein>
    <submittedName>
        <fullName evidence="2">Uncharacterized protein</fullName>
    </submittedName>
</protein>
<sequence>EASKEVNNDISRCRCPPNNWTRFSPKSGGGGGNPQDNISREETAPAGVDVADPGRPGKAFASDSLKGCKTSTKPEQDSSDSALSTQKLSHLRGKQTAPNLALQQVHIVTGYLKHR</sequence>
<proteinExistence type="predicted"/>
<evidence type="ECO:0000313" key="3">
    <source>
        <dbReference type="Proteomes" id="UP000008022"/>
    </source>
</evidence>
<dbReference type="Proteomes" id="UP000008022">
    <property type="component" value="Unassembled WGS sequence"/>
</dbReference>
<reference evidence="3" key="1">
    <citation type="submission" date="2013-06" db="EMBL/GenBank/DDBJ databases">
        <authorList>
            <person name="Zhao Q."/>
        </authorList>
    </citation>
    <scope>NUCLEOTIDE SEQUENCE</scope>
    <source>
        <strain evidence="3">cv. W1943</strain>
    </source>
</reference>
<dbReference type="EnsemblPlants" id="ORUFI03G23250.1">
    <property type="protein sequence ID" value="ORUFI03G23250.1"/>
    <property type="gene ID" value="ORUFI03G23250"/>
</dbReference>
<dbReference type="OMA" id="NDISRCR"/>
<evidence type="ECO:0000313" key="2">
    <source>
        <dbReference type="EnsemblPlants" id="ORUFI03G23250.1"/>
    </source>
</evidence>
<dbReference type="HOGENOM" id="CLU_2127505_0_0_1"/>
<dbReference type="Gramene" id="ORUFI03G23250.1">
    <property type="protein sequence ID" value="ORUFI03G23250.1"/>
    <property type="gene ID" value="ORUFI03G23250"/>
</dbReference>
<evidence type="ECO:0000256" key="1">
    <source>
        <dbReference type="SAM" id="MobiDB-lite"/>
    </source>
</evidence>
<reference evidence="2" key="2">
    <citation type="submission" date="2015-06" db="UniProtKB">
        <authorList>
            <consortium name="EnsemblPlants"/>
        </authorList>
    </citation>
    <scope>IDENTIFICATION</scope>
</reference>
<feature type="compositionally biased region" description="Polar residues" evidence="1">
    <location>
        <begin position="69"/>
        <end position="88"/>
    </location>
</feature>
<accession>A0A0E0NWZ3</accession>